<dbReference type="PANTHER" id="PTHR18034:SF3">
    <property type="entry name" value="PRE-MRNA-SPLICING FACTOR CWC22 HOMOLOG"/>
    <property type="match status" value="1"/>
</dbReference>
<dbReference type="EMBL" id="JAVIJP010000060">
    <property type="protein sequence ID" value="KAL3622336.1"/>
    <property type="molecule type" value="Genomic_DNA"/>
</dbReference>
<feature type="domain" description="MIF4G" evidence="1">
    <location>
        <begin position="16"/>
        <end position="202"/>
    </location>
</feature>
<evidence type="ECO:0000313" key="2">
    <source>
        <dbReference type="EMBL" id="KAL3622336.1"/>
    </source>
</evidence>
<dbReference type="PANTHER" id="PTHR18034">
    <property type="entry name" value="CELL CYCLE CONTROL PROTEIN CWF22-RELATED"/>
    <property type="match status" value="1"/>
</dbReference>
<comment type="caution">
    <text evidence="2">The sequence shown here is derived from an EMBL/GenBank/DDBJ whole genome shotgun (WGS) entry which is preliminary data.</text>
</comment>
<dbReference type="Gene3D" id="1.25.40.180">
    <property type="match status" value="1"/>
</dbReference>
<organism evidence="2 3">
    <name type="scientific">Castilleja foliolosa</name>
    <dbReference type="NCBI Taxonomy" id="1961234"/>
    <lineage>
        <taxon>Eukaryota</taxon>
        <taxon>Viridiplantae</taxon>
        <taxon>Streptophyta</taxon>
        <taxon>Embryophyta</taxon>
        <taxon>Tracheophyta</taxon>
        <taxon>Spermatophyta</taxon>
        <taxon>Magnoliopsida</taxon>
        <taxon>eudicotyledons</taxon>
        <taxon>Gunneridae</taxon>
        <taxon>Pentapetalae</taxon>
        <taxon>asterids</taxon>
        <taxon>lamiids</taxon>
        <taxon>Lamiales</taxon>
        <taxon>Orobanchaceae</taxon>
        <taxon>Pedicularideae</taxon>
        <taxon>Castillejinae</taxon>
        <taxon>Castilleja</taxon>
    </lineage>
</organism>
<dbReference type="Proteomes" id="UP001632038">
    <property type="component" value="Unassembled WGS sequence"/>
</dbReference>
<gene>
    <name evidence="2" type="ORF">CASFOL_033747</name>
</gene>
<name>A0ABD3BZ00_9LAMI</name>
<dbReference type="SUPFAM" id="SSF48371">
    <property type="entry name" value="ARM repeat"/>
    <property type="match status" value="1"/>
</dbReference>
<accession>A0ABD3BZ00</accession>
<reference evidence="3" key="1">
    <citation type="journal article" date="2024" name="IScience">
        <title>Strigolactones Initiate the Formation of Haustorium-like Structures in Castilleja.</title>
        <authorList>
            <person name="Buerger M."/>
            <person name="Peterson D."/>
            <person name="Chory J."/>
        </authorList>
    </citation>
    <scope>NUCLEOTIDE SEQUENCE [LARGE SCALE GENOMIC DNA]</scope>
</reference>
<dbReference type="SMART" id="SM00543">
    <property type="entry name" value="MIF4G"/>
    <property type="match status" value="1"/>
</dbReference>
<protein>
    <recommendedName>
        <fullName evidence="1">MIF4G domain-containing protein</fullName>
    </recommendedName>
</protein>
<dbReference type="InterPro" id="IPR050781">
    <property type="entry name" value="CWC22_splicing_factor"/>
</dbReference>
<dbReference type="InterPro" id="IPR003890">
    <property type="entry name" value="MIF4G-like_typ-3"/>
</dbReference>
<dbReference type="Pfam" id="PF02854">
    <property type="entry name" value="MIF4G"/>
    <property type="match status" value="1"/>
</dbReference>
<evidence type="ECO:0000259" key="1">
    <source>
        <dbReference type="SMART" id="SM00543"/>
    </source>
</evidence>
<keyword evidence="3" id="KW-1185">Reference proteome</keyword>
<proteinExistence type="predicted"/>
<dbReference type="InterPro" id="IPR016024">
    <property type="entry name" value="ARM-type_fold"/>
</dbReference>
<sequence length="256" mass="29256">MENSMEYQRLKWQSMEKTINQLVTKVNISNIQSVADQMMNLQQNLITARGPFCRAIMKSQSGSPQSSDVYASLVAIINSKFPDVGLLLVKRVVLQFKEAYDHKDEKKMCDTSKFLAHLINQEVVYEVVALDVMLLLLGNPSSDNIRVAVNFCFECGRFLLICAPRRTLDEIFREFNHLVKKGGLTKSDKVLILRLVVARKLGFKRYPCIRDELDLVDDGDQVTHEVSLLHDISHETSLDYFDLDECELFSRMTIGS</sequence>
<dbReference type="AlphaFoldDB" id="A0ABD3BZ00"/>
<evidence type="ECO:0000313" key="3">
    <source>
        <dbReference type="Proteomes" id="UP001632038"/>
    </source>
</evidence>